<comment type="caution">
    <text evidence="2">The sequence shown here is derived from an EMBL/GenBank/DDBJ whole genome shotgun (WGS) entry which is preliminary data.</text>
</comment>
<gene>
    <name evidence="2" type="ORF">IWQ62_003681</name>
</gene>
<dbReference type="Gene3D" id="3.30.420.40">
    <property type="match status" value="2"/>
</dbReference>
<comment type="similarity">
    <text evidence="1">Belongs to the actin family.</text>
</comment>
<proteinExistence type="inferred from homology"/>
<organism evidence="2 3">
    <name type="scientific">Dispira parvispora</name>
    <dbReference type="NCBI Taxonomy" id="1520584"/>
    <lineage>
        <taxon>Eukaryota</taxon>
        <taxon>Fungi</taxon>
        <taxon>Fungi incertae sedis</taxon>
        <taxon>Zoopagomycota</taxon>
        <taxon>Kickxellomycotina</taxon>
        <taxon>Dimargaritomycetes</taxon>
        <taxon>Dimargaritales</taxon>
        <taxon>Dimargaritaceae</taxon>
        <taxon>Dispira</taxon>
    </lineage>
</organism>
<dbReference type="AlphaFoldDB" id="A0A9W8ATA6"/>
<sequence>MLREDSYVIIDLGSYITRCGVGITDPNKLPSHLIPTEIAQVIRSNPASPKSTTEQGAAVEYICGEAVGQYTEAKNVLVPFLDDRVGDWEALSVFWDYILTQRFQLNIASMECPVFLAIPTHWSRNELEKCTQIFFERFNVPGLYIAEQPLLAAYSCGVLNGLVINIGHNFTDVTPVIDSAVHPTAGQRIPLGGVDVDKHLLCQLKAEPKVCEILGDRLDMVFCRFVKEHYFDLAKLRKDGEDDDQVSENPADNLVEVDYHGIKVALPDHILKSVEVLFTPSLVQKSCLDLVGAIEKTVLSCDTDKRTVLWDNIILTGGVSMMKGLQGLLERRMQSILACSDNFADSQVRE</sequence>
<evidence type="ECO:0008006" key="4">
    <source>
        <dbReference type="Google" id="ProtNLM"/>
    </source>
</evidence>
<keyword evidence="3" id="KW-1185">Reference proteome</keyword>
<dbReference type="SMART" id="SM00268">
    <property type="entry name" value="ACTIN"/>
    <property type="match status" value="1"/>
</dbReference>
<evidence type="ECO:0000313" key="2">
    <source>
        <dbReference type="EMBL" id="KAJ1961973.1"/>
    </source>
</evidence>
<dbReference type="Pfam" id="PF00022">
    <property type="entry name" value="Actin"/>
    <property type="match status" value="1"/>
</dbReference>
<reference evidence="2" key="1">
    <citation type="submission" date="2022-07" db="EMBL/GenBank/DDBJ databases">
        <title>Phylogenomic reconstructions and comparative analyses of Kickxellomycotina fungi.</title>
        <authorList>
            <person name="Reynolds N.K."/>
            <person name="Stajich J.E."/>
            <person name="Barry K."/>
            <person name="Grigoriev I.V."/>
            <person name="Crous P."/>
            <person name="Smith M.E."/>
        </authorList>
    </citation>
    <scope>NUCLEOTIDE SEQUENCE</scope>
    <source>
        <strain evidence="2">RSA 1196</strain>
    </source>
</reference>
<dbReference type="InterPro" id="IPR004000">
    <property type="entry name" value="Actin"/>
</dbReference>
<dbReference type="InterPro" id="IPR043129">
    <property type="entry name" value="ATPase_NBD"/>
</dbReference>
<evidence type="ECO:0000313" key="3">
    <source>
        <dbReference type="Proteomes" id="UP001150925"/>
    </source>
</evidence>
<protein>
    <recommendedName>
        <fullName evidence="4">Actin-related protein</fullName>
    </recommendedName>
</protein>
<dbReference type="PANTHER" id="PTHR11937">
    <property type="entry name" value="ACTIN"/>
    <property type="match status" value="1"/>
</dbReference>
<dbReference type="EMBL" id="JANBPY010001037">
    <property type="protein sequence ID" value="KAJ1961973.1"/>
    <property type="molecule type" value="Genomic_DNA"/>
</dbReference>
<accession>A0A9W8ATA6</accession>
<feature type="non-terminal residue" evidence="2">
    <location>
        <position position="350"/>
    </location>
</feature>
<dbReference type="Gene3D" id="3.90.640.10">
    <property type="entry name" value="Actin, Chain A, domain 4"/>
    <property type="match status" value="1"/>
</dbReference>
<dbReference type="OrthoDB" id="74201at2759"/>
<evidence type="ECO:0000256" key="1">
    <source>
        <dbReference type="RuleBase" id="RU000487"/>
    </source>
</evidence>
<dbReference type="SUPFAM" id="SSF53067">
    <property type="entry name" value="Actin-like ATPase domain"/>
    <property type="match status" value="2"/>
</dbReference>
<name>A0A9W8ATA6_9FUNG</name>
<dbReference type="Proteomes" id="UP001150925">
    <property type="component" value="Unassembled WGS sequence"/>
</dbReference>